<comment type="caution">
    <text evidence="2">The sequence shown here is derived from an EMBL/GenBank/DDBJ whole genome shotgun (WGS) entry which is preliminary data.</text>
</comment>
<organism evidence="2 3">
    <name type="scientific">Trichinella murrelli</name>
    <dbReference type="NCBI Taxonomy" id="144512"/>
    <lineage>
        <taxon>Eukaryota</taxon>
        <taxon>Metazoa</taxon>
        <taxon>Ecdysozoa</taxon>
        <taxon>Nematoda</taxon>
        <taxon>Enoplea</taxon>
        <taxon>Dorylaimia</taxon>
        <taxon>Trichinellida</taxon>
        <taxon>Trichinellidae</taxon>
        <taxon>Trichinella</taxon>
    </lineage>
</organism>
<dbReference type="OrthoDB" id="5926613at2759"/>
<dbReference type="AlphaFoldDB" id="A0A0V0UAX1"/>
<sequence>MADVCGLHLVTNCCGSMSLVYEGQEGVKRHSIHEPGCGICAQTNPSHGSMPDGSALGIQNGKNRSFEKVKRGRNETHPRHIRRKSFRRAIYI</sequence>
<protein>
    <submittedName>
        <fullName evidence="2">Uncharacterized protein</fullName>
    </submittedName>
</protein>
<evidence type="ECO:0000313" key="2">
    <source>
        <dbReference type="EMBL" id="KRX47763.1"/>
    </source>
</evidence>
<accession>A0A0V0UAX1</accession>
<proteinExistence type="predicted"/>
<feature type="compositionally biased region" description="Basic and acidic residues" evidence="1">
    <location>
        <begin position="64"/>
        <end position="78"/>
    </location>
</feature>
<gene>
    <name evidence="2" type="ORF">T05_2374</name>
</gene>
<feature type="region of interest" description="Disordered" evidence="1">
    <location>
        <begin position="48"/>
        <end position="80"/>
    </location>
</feature>
<name>A0A0V0UAX1_9BILA</name>
<keyword evidence="3" id="KW-1185">Reference proteome</keyword>
<reference evidence="2 3" key="1">
    <citation type="submission" date="2015-01" db="EMBL/GenBank/DDBJ databases">
        <title>Evolution of Trichinella species and genotypes.</title>
        <authorList>
            <person name="Korhonen P.K."/>
            <person name="Edoardo P."/>
            <person name="Giuseppe L.R."/>
            <person name="Gasser R.B."/>
        </authorList>
    </citation>
    <scope>NUCLEOTIDE SEQUENCE [LARGE SCALE GENOMIC DNA]</scope>
    <source>
        <strain evidence="2">ISS417</strain>
    </source>
</reference>
<evidence type="ECO:0000313" key="3">
    <source>
        <dbReference type="Proteomes" id="UP000055048"/>
    </source>
</evidence>
<evidence type="ECO:0000256" key="1">
    <source>
        <dbReference type="SAM" id="MobiDB-lite"/>
    </source>
</evidence>
<dbReference type="EMBL" id="JYDJ01000038">
    <property type="protein sequence ID" value="KRX47763.1"/>
    <property type="molecule type" value="Genomic_DNA"/>
</dbReference>
<dbReference type="Proteomes" id="UP000055048">
    <property type="component" value="Unassembled WGS sequence"/>
</dbReference>